<comment type="similarity">
    <text evidence="2">Belongs to the UPF0718 family.</text>
</comment>
<name>A0A942UQK5_9FIRM</name>
<evidence type="ECO:0000256" key="7">
    <source>
        <dbReference type="SAM" id="Phobius"/>
    </source>
</evidence>
<gene>
    <name evidence="8" type="ORF">GOQ27_03265</name>
</gene>
<dbReference type="EMBL" id="WSFT01000016">
    <property type="protein sequence ID" value="MBS4537464.1"/>
    <property type="molecule type" value="Genomic_DNA"/>
</dbReference>
<feature type="transmembrane region" description="Helical" evidence="7">
    <location>
        <begin position="36"/>
        <end position="55"/>
    </location>
</feature>
<proteinExistence type="inferred from homology"/>
<keyword evidence="3" id="KW-1003">Cell membrane</keyword>
<evidence type="ECO:0000256" key="3">
    <source>
        <dbReference type="ARBA" id="ARBA00022475"/>
    </source>
</evidence>
<evidence type="ECO:0000313" key="8">
    <source>
        <dbReference type="EMBL" id="MBS4537464.1"/>
    </source>
</evidence>
<evidence type="ECO:0000256" key="4">
    <source>
        <dbReference type="ARBA" id="ARBA00022692"/>
    </source>
</evidence>
<feature type="transmembrane region" description="Helical" evidence="7">
    <location>
        <begin position="67"/>
        <end position="87"/>
    </location>
</feature>
<feature type="transmembrane region" description="Helical" evidence="7">
    <location>
        <begin position="99"/>
        <end position="117"/>
    </location>
</feature>
<accession>A0A942UQK5</accession>
<protein>
    <submittedName>
        <fullName evidence="8">Permease</fullName>
    </submittedName>
</protein>
<organism evidence="8 9">
    <name type="scientific">Anaeromonas frigoriresistens</name>
    <dbReference type="NCBI Taxonomy" id="2683708"/>
    <lineage>
        <taxon>Bacteria</taxon>
        <taxon>Bacillati</taxon>
        <taxon>Bacillota</taxon>
        <taxon>Tissierellia</taxon>
        <taxon>Tissierellales</taxon>
        <taxon>Thermohalobacteraceae</taxon>
        <taxon>Anaeromonas</taxon>
    </lineage>
</organism>
<keyword evidence="6 7" id="KW-0472">Membrane</keyword>
<dbReference type="GO" id="GO:0005886">
    <property type="term" value="C:plasma membrane"/>
    <property type="evidence" value="ECO:0007669"/>
    <property type="project" value="UniProtKB-SubCell"/>
</dbReference>
<reference evidence="8" key="1">
    <citation type="submission" date="2019-12" db="EMBL/GenBank/DDBJ databases">
        <title>Clostridiaceae gen. nov. sp. nov., isolated from sediment in Xinjiang, China.</title>
        <authorList>
            <person name="Zhang R."/>
        </authorList>
    </citation>
    <scope>NUCLEOTIDE SEQUENCE</scope>
    <source>
        <strain evidence="8">D2Q-11</strain>
    </source>
</reference>
<dbReference type="Proteomes" id="UP000724672">
    <property type="component" value="Unassembled WGS sequence"/>
</dbReference>
<evidence type="ECO:0000256" key="6">
    <source>
        <dbReference type="ARBA" id="ARBA00023136"/>
    </source>
</evidence>
<dbReference type="Pfam" id="PF03773">
    <property type="entry name" value="ArsP_1"/>
    <property type="match status" value="1"/>
</dbReference>
<comment type="subcellular location">
    <subcellularLocation>
        <location evidence="1">Cell membrane</location>
        <topology evidence="1">Multi-pass membrane protein</topology>
    </subcellularLocation>
</comment>
<keyword evidence="4 7" id="KW-0812">Transmembrane</keyword>
<evidence type="ECO:0000256" key="2">
    <source>
        <dbReference type="ARBA" id="ARBA00006386"/>
    </source>
</evidence>
<dbReference type="InterPro" id="IPR005524">
    <property type="entry name" value="DUF318"/>
</dbReference>
<evidence type="ECO:0000256" key="5">
    <source>
        <dbReference type="ARBA" id="ARBA00022989"/>
    </source>
</evidence>
<dbReference type="AlphaFoldDB" id="A0A942UQK5"/>
<sequence>MLLVMPIIFIAITLIDVWVPKKVIIDRLGDNSGKKGILLSFILGSISAGPIYAAFPMASALLKKGASISNIVIIISSWAVIKIPLLANEIKFIGFKFMIVRWILTVISIMIMAKIISNNINIEEINPKEKII</sequence>
<keyword evidence="5 7" id="KW-1133">Transmembrane helix</keyword>
<feature type="transmembrane region" description="Helical" evidence="7">
    <location>
        <begin position="6"/>
        <end position="24"/>
    </location>
</feature>
<keyword evidence="9" id="KW-1185">Reference proteome</keyword>
<comment type="caution">
    <text evidence="8">The sequence shown here is derived from an EMBL/GenBank/DDBJ whole genome shotgun (WGS) entry which is preliminary data.</text>
</comment>
<evidence type="ECO:0000256" key="1">
    <source>
        <dbReference type="ARBA" id="ARBA00004651"/>
    </source>
</evidence>
<evidence type="ECO:0000313" key="9">
    <source>
        <dbReference type="Proteomes" id="UP000724672"/>
    </source>
</evidence>